<keyword evidence="2" id="KW-0238">DNA-binding</keyword>
<gene>
    <name evidence="2" type="ORF">D3871_28150</name>
</gene>
<evidence type="ECO:0000313" key="2">
    <source>
        <dbReference type="EMBL" id="RJF92481.1"/>
    </source>
</evidence>
<dbReference type="InterPro" id="IPR037914">
    <property type="entry name" value="SpoVT-AbrB_sf"/>
</dbReference>
<evidence type="ECO:0000259" key="1">
    <source>
        <dbReference type="SMART" id="SM00966"/>
    </source>
</evidence>
<dbReference type="SMART" id="SM00966">
    <property type="entry name" value="SpoVT_AbrB"/>
    <property type="match status" value="1"/>
</dbReference>
<feature type="domain" description="SpoVT-AbrB" evidence="1">
    <location>
        <begin position="7"/>
        <end position="53"/>
    </location>
</feature>
<dbReference type="AlphaFoldDB" id="A0A3A3FGH2"/>
<dbReference type="RefSeq" id="WP_119772368.1">
    <property type="nucleotide sequence ID" value="NZ_QYUO01000003.1"/>
</dbReference>
<dbReference type="InterPro" id="IPR013432">
    <property type="entry name" value="Doc_partner"/>
</dbReference>
<dbReference type="NCBIfam" id="TIGR02609">
    <property type="entry name" value="doc_partner"/>
    <property type="match status" value="1"/>
</dbReference>
<dbReference type="OrthoDB" id="5459182at2"/>
<name>A0A3A3FGH2_9BURK</name>
<reference evidence="3" key="1">
    <citation type="submission" date="2018-09" db="EMBL/GenBank/DDBJ databases">
        <authorList>
            <person name="Zhu H."/>
        </authorList>
    </citation>
    <scope>NUCLEOTIDE SEQUENCE [LARGE SCALE GENOMIC DNA]</scope>
    <source>
        <strain evidence="3">K1R23-30</strain>
    </source>
</reference>
<dbReference type="Proteomes" id="UP000265955">
    <property type="component" value="Unassembled WGS sequence"/>
</dbReference>
<dbReference type="Gene3D" id="2.10.260.10">
    <property type="match status" value="1"/>
</dbReference>
<dbReference type="SUPFAM" id="SSF89447">
    <property type="entry name" value="AbrB/MazE/MraZ-like"/>
    <property type="match status" value="1"/>
</dbReference>
<keyword evidence="3" id="KW-1185">Reference proteome</keyword>
<dbReference type="Pfam" id="PF04014">
    <property type="entry name" value="MazE_antitoxin"/>
    <property type="match status" value="1"/>
</dbReference>
<accession>A0A3A3FGH2</accession>
<evidence type="ECO:0000313" key="3">
    <source>
        <dbReference type="Proteomes" id="UP000265955"/>
    </source>
</evidence>
<comment type="caution">
    <text evidence="2">The sequence shown here is derived from an EMBL/GenBank/DDBJ whole genome shotgun (WGS) entry which is preliminary data.</text>
</comment>
<protein>
    <submittedName>
        <fullName evidence="2">AbrB/MazE/SpoVT family DNA-binding domain-containing protein</fullName>
    </submittedName>
</protein>
<sequence>MYEFKLTTVGASEGFIVPKEVRERMGIKKGDRLFLTEAEDGSFRLTPYDPTFERQMKLAEQIMHDDRDLLRALAK</sequence>
<dbReference type="GO" id="GO:0003677">
    <property type="term" value="F:DNA binding"/>
    <property type="evidence" value="ECO:0007669"/>
    <property type="project" value="UniProtKB-KW"/>
</dbReference>
<dbReference type="EMBL" id="QYUO01000003">
    <property type="protein sequence ID" value="RJF92481.1"/>
    <property type="molecule type" value="Genomic_DNA"/>
</dbReference>
<dbReference type="NCBIfam" id="TIGR01439">
    <property type="entry name" value="lp_hng_hel_AbrB"/>
    <property type="match status" value="1"/>
</dbReference>
<organism evidence="2 3">
    <name type="scientific">Noviherbaspirillum saxi</name>
    <dbReference type="NCBI Taxonomy" id="2320863"/>
    <lineage>
        <taxon>Bacteria</taxon>
        <taxon>Pseudomonadati</taxon>
        <taxon>Pseudomonadota</taxon>
        <taxon>Betaproteobacteria</taxon>
        <taxon>Burkholderiales</taxon>
        <taxon>Oxalobacteraceae</taxon>
        <taxon>Noviherbaspirillum</taxon>
    </lineage>
</organism>
<proteinExistence type="predicted"/>
<dbReference type="InterPro" id="IPR007159">
    <property type="entry name" value="SpoVT-AbrB_dom"/>
</dbReference>